<comment type="pathway">
    <text evidence="1 7">Cofactor biosynthesis; adenosylcobalamin biosynthesis.</text>
</comment>
<dbReference type="EMBL" id="BJCL01000001">
    <property type="protein sequence ID" value="GCL61386.1"/>
    <property type="molecule type" value="Genomic_DNA"/>
</dbReference>
<dbReference type="RefSeq" id="WP_137731142.1">
    <property type="nucleotide sequence ID" value="NZ_BJCL01000001.1"/>
</dbReference>
<dbReference type="NCBIfam" id="NF001989">
    <property type="entry name" value="PRK00784.1"/>
    <property type="match status" value="1"/>
</dbReference>
<keyword evidence="4 7" id="KW-0169">Cobalamin biosynthesis</keyword>
<feature type="domain" description="CobB/CobQ-like glutamine amidotransferase" evidence="9">
    <location>
        <begin position="260"/>
        <end position="448"/>
    </location>
</feature>
<dbReference type="InterPro" id="IPR033949">
    <property type="entry name" value="CobQ_GATase1"/>
</dbReference>
<evidence type="ECO:0000259" key="8">
    <source>
        <dbReference type="Pfam" id="PF01656"/>
    </source>
</evidence>
<accession>A0A480AK39</accession>
<reference evidence="11" key="1">
    <citation type="submission" date="2019-03" db="EMBL/GenBank/DDBJ databases">
        <title>Aquabacterium pictum sp.nov., the first bacteriochlorophyll a-containing freshwater bacterium in the genus Aquabacterium of the class Betaproteobacteria.</title>
        <authorList>
            <person name="Hirose S."/>
            <person name="Tank M."/>
            <person name="Hara E."/>
            <person name="Tamaki H."/>
            <person name="Takaichi S."/>
            <person name="Haruta S."/>
            <person name="Hanada S."/>
        </authorList>
    </citation>
    <scope>NUCLEOTIDE SEQUENCE [LARGE SCALE GENOMIC DNA]</scope>
    <source>
        <strain evidence="11">W35</strain>
    </source>
</reference>
<feature type="active site" description="Nucleophile" evidence="7">
    <location>
        <position position="337"/>
    </location>
</feature>
<dbReference type="HAMAP" id="MF_00028">
    <property type="entry name" value="CobQ"/>
    <property type="match status" value="1"/>
</dbReference>
<evidence type="ECO:0000256" key="5">
    <source>
        <dbReference type="ARBA" id="ARBA00022962"/>
    </source>
</evidence>
<dbReference type="InterPro" id="IPR029062">
    <property type="entry name" value="Class_I_gatase-like"/>
</dbReference>
<dbReference type="CDD" id="cd01750">
    <property type="entry name" value="GATase1_CobQ"/>
    <property type="match status" value="1"/>
</dbReference>
<evidence type="ECO:0000256" key="2">
    <source>
        <dbReference type="ARBA" id="ARBA00006205"/>
    </source>
</evidence>
<feature type="domain" description="CobQ/CobB/MinD/ParA nucleotide binding" evidence="8">
    <location>
        <begin position="12"/>
        <end position="237"/>
    </location>
</feature>
<evidence type="ECO:0000256" key="7">
    <source>
        <dbReference type="HAMAP-Rule" id="MF_00028"/>
    </source>
</evidence>
<comment type="function">
    <text evidence="6 7">Catalyzes amidations at positions B, D, E, and G on adenosylcobyrinic A,C-diamide. NH(2) groups are provided by glutamine, and one molecule of ATP is hydrogenolyzed for each amidation.</text>
</comment>
<dbReference type="AlphaFoldDB" id="A0A480AK39"/>
<comment type="similarity">
    <text evidence="2 7">Belongs to the CobB/CobQ family. CobQ subfamily.</text>
</comment>
<name>A0A480AK39_9BURK</name>
<dbReference type="GO" id="GO:0009236">
    <property type="term" value="P:cobalamin biosynthetic process"/>
    <property type="evidence" value="ECO:0007669"/>
    <property type="project" value="UniProtKB-UniRule"/>
</dbReference>
<dbReference type="Gene3D" id="3.40.50.300">
    <property type="entry name" value="P-loop containing nucleotide triphosphate hydrolases"/>
    <property type="match status" value="1"/>
</dbReference>
<evidence type="ECO:0000256" key="3">
    <source>
        <dbReference type="ARBA" id="ARBA00019833"/>
    </source>
</evidence>
<dbReference type="Pfam" id="PF07685">
    <property type="entry name" value="GATase_3"/>
    <property type="match status" value="1"/>
</dbReference>
<keyword evidence="5 7" id="KW-0315">Glutamine amidotransferase</keyword>
<dbReference type="UniPathway" id="UPA00148"/>
<dbReference type="GO" id="GO:0003824">
    <property type="term" value="F:catalytic activity"/>
    <property type="evidence" value="ECO:0007669"/>
    <property type="project" value="InterPro"/>
</dbReference>
<dbReference type="OrthoDB" id="9808302at2"/>
<evidence type="ECO:0000256" key="6">
    <source>
        <dbReference type="ARBA" id="ARBA00025166"/>
    </source>
</evidence>
<protein>
    <recommendedName>
        <fullName evidence="3 7">Cobyric acid synthase</fullName>
    </recommendedName>
</protein>
<dbReference type="InterPro" id="IPR002586">
    <property type="entry name" value="CobQ/CobB/MinD/ParA_Nub-bd_dom"/>
</dbReference>
<dbReference type="InterPro" id="IPR004459">
    <property type="entry name" value="CobQ_synth"/>
</dbReference>
<dbReference type="Pfam" id="PF01656">
    <property type="entry name" value="CbiA"/>
    <property type="match status" value="1"/>
</dbReference>
<feature type="active site" evidence="7">
    <location>
        <position position="442"/>
    </location>
</feature>
<evidence type="ECO:0000259" key="9">
    <source>
        <dbReference type="Pfam" id="PF07685"/>
    </source>
</evidence>
<dbReference type="PROSITE" id="PS51274">
    <property type="entry name" value="GATASE_COBBQ"/>
    <property type="match status" value="1"/>
</dbReference>
<organism evidence="10 11">
    <name type="scientific">Pseudaquabacterium pictum</name>
    <dbReference type="NCBI Taxonomy" id="2315236"/>
    <lineage>
        <taxon>Bacteria</taxon>
        <taxon>Pseudomonadati</taxon>
        <taxon>Pseudomonadota</taxon>
        <taxon>Betaproteobacteria</taxon>
        <taxon>Burkholderiales</taxon>
        <taxon>Sphaerotilaceae</taxon>
        <taxon>Pseudaquabacterium</taxon>
    </lineage>
</organism>
<dbReference type="GO" id="GO:0015420">
    <property type="term" value="F:ABC-type vitamin B12 transporter activity"/>
    <property type="evidence" value="ECO:0007669"/>
    <property type="project" value="UniProtKB-UniRule"/>
</dbReference>
<keyword evidence="11" id="KW-1185">Reference proteome</keyword>
<dbReference type="Proteomes" id="UP000301751">
    <property type="component" value="Unassembled WGS sequence"/>
</dbReference>
<dbReference type="SUPFAM" id="SSF52317">
    <property type="entry name" value="Class I glutamine amidotransferase-like"/>
    <property type="match status" value="1"/>
</dbReference>
<evidence type="ECO:0000256" key="1">
    <source>
        <dbReference type="ARBA" id="ARBA00004953"/>
    </source>
</evidence>
<dbReference type="InterPro" id="IPR027417">
    <property type="entry name" value="P-loop_NTPase"/>
</dbReference>
<evidence type="ECO:0000313" key="11">
    <source>
        <dbReference type="Proteomes" id="UP000301751"/>
    </source>
</evidence>
<dbReference type="Gene3D" id="3.40.50.880">
    <property type="match status" value="1"/>
</dbReference>
<evidence type="ECO:0000256" key="4">
    <source>
        <dbReference type="ARBA" id="ARBA00022573"/>
    </source>
</evidence>
<dbReference type="InterPro" id="IPR011698">
    <property type="entry name" value="GATase_3"/>
</dbReference>
<dbReference type="PANTHER" id="PTHR21343">
    <property type="entry name" value="DETHIOBIOTIN SYNTHETASE"/>
    <property type="match status" value="1"/>
</dbReference>
<proteinExistence type="inferred from homology"/>
<dbReference type="PANTHER" id="PTHR21343:SF1">
    <property type="entry name" value="COBYRIC ACID SYNTHASE"/>
    <property type="match status" value="1"/>
</dbReference>
<gene>
    <name evidence="7 10" type="primary">cobQ</name>
    <name evidence="10" type="ORF">AQPW35_04670</name>
</gene>
<sequence>MTARDSTNARAVAVLGCTSGAGKSWLATALCRWYARRGLVVKPFKAQNMSNHARVVADADGRMGEIGSAQYFQALAAGAVPEPRMNPVLLKPEADTRSQVVLMGQVRRDLAAMPWRERSALLWPVAQQALLSLRQDCEVLVIEGAGSPAEINLAANDYVNTFTTLDAEAAAILVADIDRGGAFAHLFGTHALMDDRVRAQVRGFVLNRFRGDAALLAPGPQMLQDRTGVPLLGVLPMLRGHGLPEEDAVPMGQGGGGAGVVVLATPHASNLDEFEPLARAGVPVHYARSPAELAQATWLVLPGSKHSRADADWVQAQGLAPVIAAHIDAGKPLLAVCGALQWLGAAIDDPLGLEGAVPGRTAGLGLLPLTTRFAPAKQLAQATHRLGALQGPWAPLAGLDVQGYEIHLGQTTPLPGTAPLPAFAHSPGLGWQHGPVLALYLHGLFENPAVVQALFGRHLPALADVFDRLADAVDAHLGERHLMDLLRPSNPP</sequence>
<dbReference type="SUPFAM" id="SSF52540">
    <property type="entry name" value="P-loop containing nucleoside triphosphate hydrolases"/>
    <property type="match status" value="1"/>
</dbReference>
<comment type="caution">
    <text evidence="10">The sequence shown here is derived from an EMBL/GenBank/DDBJ whole genome shotgun (WGS) entry which is preliminary data.</text>
</comment>
<dbReference type="NCBIfam" id="TIGR00313">
    <property type="entry name" value="cobQ"/>
    <property type="match status" value="1"/>
</dbReference>
<evidence type="ECO:0000313" key="10">
    <source>
        <dbReference type="EMBL" id="GCL61386.1"/>
    </source>
</evidence>